<gene>
    <name evidence="4" type="primary">AIM11</name>
    <name evidence="6" type="ORF">BO86DRAFT_272032</name>
</gene>
<dbReference type="GO" id="GO:0016020">
    <property type="term" value="C:membrane"/>
    <property type="evidence" value="ECO:0007669"/>
    <property type="project" value="UniProtKB-SubCell"/>
</dbReference>
<dbReference type="AlphaFoldDB" id="A0A8T8XBH1"/>
<dbReference type="InterPro" id="IPR038814">
    <property type="entry name" value="AIM11"/>
</dbReference>
<comment type="subcellular location">
    <subcellularLocation>
        <location evidence="4">Membrane</location>
        <topology evidence="4">Multi-pass membrane protein</topology>
    </subcellularLocation>
</comment>
<dbReference type="GO" id="GO:0005739">
    <property type="term" value="C:mitochondrion"/>
    <property type="evidence" value="ECO:0007669"/>
    <property type="project" value="TreeGrafter"/>
</dbReference>
<dbReference type="PANTHER" id="PTHR39136:SF1">
    <property type="entry name" value="ALTERED INHERITANCE OF MITOCHONDRIA PROTEIN 11"/>
    <property type="match status" value="1"/>
</dbReference>
<keyword evidence="7" id="KW-1185">Reference proteome</keyword>
<dbReference type="PANTHER" id="PTHR39136">
    <property type="entry name" value="ALTERED INHERITANCE OF MITOCHONDRIA PROTEIN 11"/>
    <property type="match status" value="1"/>
</dbReference>
<feature type="region of interest" description="Disordered" evidence="5">
    <location>
        <begin position="1"/>
        <end position="39"/>
    </location>
</feature>
<keyword evidence="2 4" id="KW-1133">Transmembrane helix</keyword>
<evidence type="ECO:0000256" key="4">
    <source>
        <dbReference type="RuleBase" id="RU367098"/>
    </source>
</evidence>
<evidence type="ECO:0000313" key="7">
    <source>
        <dbReference type="Proteomes" id="UP000249497"/>
    </source>
</evidence>
<name>A0A8T8XBH1_ASPJA</name>
<accession>A0A8T8XBH1</accession>
<organism evidence="6 7">
    <name type="scientific">Aspergillus japonicus CBS 114.51</name>
    <dbReference type="NCBI Taxonomy" id="1448312"/>
    <lineage>
        <taxon>Eukaryota</taxon>
        <taxon>Fungi</taxon>
        <taxon>Dikarya</taxon>
        <taxon>Ascomycota</taxon>
        <taxon>Pezizomycotina</taxon>
        <taxon>Eurotiomycetes</taxon>
        <taxon>Eurotiomycetidae</taxon>
        <taxon>Eurotiales</taxon>
        <taxon>Aspergillaceae</taxon>
        <taxon>Aspergillus</taxon>
        <taxon>Aspergillus subgen. Circumdati</taxon>
    </lineage>
</organism>
<keyword evidence="1 4" id="KW-0812">Transmembrane</keyword>
<feature type="transmembrane region" description="Helical" evidence="4">
    <location>
        <begin position="46"/>
        <end position="63"/>
    </location>
</feature>
<feature type="compositionally biased region" description="Low complexity" evidence="5">
    <location>
        <begin position="1"/>
        <end position="21"/>
    </location>
</feature>
<dbReference type="OrthoDB" id="3558022at2759"/>
<reference evidence="6 7" key="1">
    <citation type="submission" date="2018-02" db="EMBL/GenBank/DDBJ databases">
        <title>The genomes of Aspergillus section Nigri reveals drivers in fungal speciation.</title>
        <authorList>
            <consortium name="DOE Joint Genome Institute"/>
            <person name="Vesth T.C."/>
            <person name="Nybo J."/>
            <person name="Theobald S."/>
            <person name="Brandl J."/>
            <person name="Frisvad J.C."/>
            <person name="Nielsen K.F."/>
            <person name="Lyhne E.K."/>
            <person name="Kogle M.E."/>
            <person name="Kuo A."/>
            <person name="Riley R."/>
            <person name="Clum A."/>
            <person name="Nolan M."/>
            <person name="Lipzen A."/>
            <person name="Salamov A."/>
            <person name="Henrissat B."/>
            <person name="Wiebenga A."/>
            <person name="De vries R.P."/>
            <person name="Grigoriev I.V."/>
            <person name="Mortensen U.H."/>
            <person name="Andersen M.R."/>
            <person name="Baker S.E."/>
        </authorList>
    </citation>
    <scope>NUCLEOTIDE SEQUENCE [LARGE SCALE GENOMIC DNA]</scope>
    <source>
        <strain evidence="6 7">CBS 114.51</strain>
    </source>
</reference>
<feature type="non-terminal residue" evidence="6">
    <location>
        <position position="191"/>
    </location>
</feature>
<evidence type="ECO:0000256" key="5">
    <source>
        <dbReference type="SAM" id="MobiDB-lite"/>
    </source>
</evidence>
<dbReference type="EMBL" id="KZ824777">
    <property type="protein sequence ID" value="RAH84792.1"/>
    <property type="molecule type" value="Genomic_DNA"/>
</dbReference>
<evidence type="ECO:0000256" key="1">
    <source>
        <dbReference type="ARBA" id="ARBA00022692"/>
    </source>
</evidence>
<proteinExistence type="inferred from homology"/>
<protein>
    <recommendedName>
        <fullName evidence="4">Altered inheritance of mitochondria protein 11</fullName>
    </recommendedName>
</protein>
<sequence length="191" mass="20768">PSPSTTPSETPSTTTSSSSSSPPTPASRPASEEFDPPLPKLWTPQTNLKLLLGGTAFLALSIITTRRAIRRRRVAAIPPFYTSAPYHKPSVSGGVEAFEALNLATLNVLAFAMMSTGGVLYAMDINSVEDMRRYVRRASLTEEEAARGVGEGDREMEREVEAWAAKVLGEKFGKELRAQRERELADAEKGE</sequence>
<evidence type="ECO:0000256" key="2">
    <source>
        <dbReference type="ARBA" id="ARBA00022989"/>
    </source>
</evidence>
<dbReference type="Proteomes" id="UP000249497">
    <property type="component" value="Unassembled WGS sequence"/>
</dbReference>
<evidence type="ECO:0000256" key="3">
    <source>
        <dbReference type="ARBA" id="ARBA00023136"/>
    </source>
</evidence>
<comment type="similarity">
    <text evidence="4">Belongs to the AIM11 family.</text>
</comment>
<evidence type="ECO:0000313" key="6">
    <source>
        <dbReference type="EMBL" id="RAH84792.1"/>
    </source>
</evidence>
<keyword evidence="3 4" id="KW-0472">Membrane</keyword>
<feature type="non-terminal residue" evidence="6">
    <location>
        <position position="1"/>
    </location>
</feature>